<evidence type="ECO:0000256" key="1">
    <source>
        <dbReference type="SAM" id="MobiDB-lite"/>
    </source>
</evidence>
<feature type="region of interest" description="Disordered" evidence="1">
    <location>
        <begin position="1"/>
        <end position="34"/>
    </location>
</feature>
<keyword evidence="3" id="KW-1185">Reference proteome</keyword>
<accession>A0A1I7TUQ4</accession>
<dbReference type="WBParaSite" id="Csp11.Scaffold629.g11973.t2">
    <property type="protein sequence ID" value="Csp11.Scaffold629.g11973.t2"/>
    <property type="gene ID" value="Csp11.Scaffold629.g11973"/>
</dbReference>
<dbReference type="AlphaFoldDB" id="A0A1I7TUQ4"/>
<feature type="compositionally biased region" description="Low complexity" evidence="1">
    <location>
        <begin position="8"/>
        <end position="20"/>
    </location>
</feature>
<sequence>MSPPDFIYEVYESSESSESSESYEDRGRATRSPVSPSILCDIATITPTGLPAGQDFRLEHRIEEGEMNKTEVTCFRTDDQYCTEASVLATTPTGYETLGYTSGTSVLESSALLTCQPDGNYSAGIVEQISQLSCVFNGCYPPSCNSCDVNRIRPTTMPPDTEFTFE</sequence>
<name>A0A1I7TUQ4_9PELO</name>
<dbReference type="Pfam" id="PF03436">
    <property type="entry name" value="DUF281"/>
    <property type="match status" value="1"/>
</dbReference>
<dbReference type="InterPro" id="IPR005098">
    <property type="entry name" value="DUF281"/>
</dbReference>
<feature type="domain" description="DUF281" evidence="2">
    <location>
        <begin position="69"/>
        <end position="121"/>
    </location>
</feature>
<reference evidence="4" key="1">
    <citation type="submission" date="2016-11" db="UniProtKB">
        <authorList>
            <consortium name="WormBaseParasite"/>
        </authorList>
    </citation>
    <scope>IDENTIFICATION</scope>
</reference>
<organism evidence="3 4">
    <name type="scientific">Caenorhabditis tropicalis</name>
    <dbReference type="NCBI Taxonomy" id="1561998"/>
    <lineage>
        <taxon>Eukaryota</taxon>
        <taxon>Metazoa</taxon>
        <taxon>Ecdysozoa</taxon>
        <taxon>Nematoda</taxon>
        <taxon>Chromadorea</taxon>
        <taxon>Rhabditida</taxon>
        <taxon>Rhabditina</taxon>
        <taxon>Rhabditomorpha</taxon>
        <taxon>Rhabditoidea</taxon>
        <taxon>Rhabditidae</taxon>
        <taxon>Peloderinae</taxon>
        <taxon>Caenorhabditis</taxon>
    </lineage>
</organism>
<dbReference type="PANTHER" id="PTHR36517:SF1">
    <property type="entry name" value="C6 DOMAIN-CONTAINING PROTEIN-RELATED"/>
    <property type="match status" value="1"/>
</dbReference>
<proteinExistence type="predicted"/>
<evidence type="ECO:0000313" key="3">
    <source>
        <dbReference type="Proteomes" id="UP000095282"/>
    </source>
</evidence>
<evidence type="ECO:0000259" key="2">
    <source>
        <dbReference type="Pfam" id="PF03436"/>
    </source>
</evidence>
<protein>
    <submittedName>
        <fullName evidence="4">DUF281 domain-containing protein</fullName>
    </submittedName>
</protein>
<dbReference type="Proteomes" id="UP000095282">
    <property type="component" value="Unplaced"/>
</dbReference>
<dbReference type="PANTHER" id="PTHR36517">
    <property type="entry name" value="PROTEIN CBG25732"/>
    <property type="match status" value="1"/>
</dbReference>
<evidence type="ECO:0000313" key="4">
    <source>
        <dbReference type="WBParaSite" id="Csp11.Scaffold629.g11973.t2"/>
    </source>
</evidence>